<dbReference type="EMBL" id="JH598111">
    <property type="status" value="NOT_ANNOTATED_CDS"/>
    <property type="molecule type" value="Genomic_DNA"/>
</dbReference>
<sequence>MCTTQSNSDLMLARSPTECPRNLGAVVKFRLKKVAMGDTIPTVAWLKHGQAGEVALDVMPIGCSPIQKSCRPRHRALAYATCELSDAFT</sequence>
<dbReference type="InParanoid" id="M4C210"/>
<dbReference type="Proteomes" id="UP000011713">
    <property type="component" value="Unassembled WGS sequence"/>
</dbReference>
<organism evidence="1 2">
    <name type="scientific">Hyaloperonospora arabidopsidis (strain Emoy2)</name>
    <name type="common">Downy mildew agent</name>
    <name type="synonym">Peronospora arabidopsidis</name>
    <dbReference type="NCBI Taxonomy" id="559515"/>
    <lineage>
        <taxon>Eukaryota</taxon>
        <taxon>Sar</taxon>
        <taxon>Stramenopiles</taxon>
        <taxon>Oomycota</taxon>
        <taxon>Peronosporomycetes</taxon>
        <taxon>Peronosporales</taxon>
        <taxon>Peronosporaceae</taxon>
        <taxon>Hyaloperonospora</taxon>
    </lineage>
</organism>
<accession>M4C210</accession>
<proteinExistence type="predicted"/>
<dbReference type="VEuPathDB" id="FungiDB:HpaG813125"/>
<dbReference type="HOGENOM" id="CLU_2459509_0_0_1"/>
<reference evidence="1" key="2">
    <citation type="submission" date="2015-06" db="UniProtKB">
        <authorList>
            <consortium name="EnsemblProtists"/>
        </authorList>
    </citation>
    <scope>IDENTIFICATION</scope>
    <source>
        <strain evidence="1">Emoy2</strain>
    </source>
</reference>
<protein>
    <submittedName>
        <fullName evidence="1">Uncharacterized protein</fullName>
    </submittedName>
</protein>
<reference evidence="2" key="1">
    <citation type="journal article" date="2010" name="Science">
        <title>Signatures of adaptation to obligate biotrophy in the Hyaloperonospora arabidopsidis genome.</title>
        <authorList>
            <person name="Baxter L."/>
            <person name="Tripathy S."/>
            <person name="Ishaque N."/>
            <person name="Boot N."/>
            <person name="Cabral A."/>
            <person name="Kemen E."/>
            <person name="Thines M."/>
            <person name="Ah-Fong A."/>
            <person name="Anderson R."/>
            <person name="Badejoko W."/>
            <person name="Bittner-Eddy P."/>
            <person name="Boore J.L."/>
            <person name="Chibucos M.C."/>
            <person name="Coates M."/>
            <person name="Dehal P."/>
            <person name="Delehaunty K."/>
            <person name="Dong S."/>
            <person name="Downton P."/>
            <person name="Dumas B."/>
            <person name="Fabro G."/>
            <person name="Fronick C."/>
            <person name="Fuerstenberg S.I."/>
            <person name="Fulton L."/>
            <person name="Gaulin E."/>
            <person name="Govers F."/>
            <person name="Hughes L."/>
            <person name="Humphray S."/>
            <person name="Jiang R.H."/>
            <person name="Judelson H."/>
            <person name="Kamoun S."/>
            <person name="Kyung K."/>
            <person name="Meijer H."/>
            <person name="Minx P."/>
            <person name="Morris P."/>
            <person name="Nelson J."/>
            <person name="Phuntumart V."/>
            <person name="Qutob D."/>
            <person name="Rehmany A."/>
            <person name="Rougon-Cardoso A."/>
            <person name="Ryden P."/>
            <person name="Torto-Alalibo T."/>
            <person name="Studholme D."/>
            <person name="Wang Y."/>
            <person name="Win J."/>
            <person name="Wood J."/>
            <person name="Clifton S.W."/>
            <person name="Rogers J."/>
            <person name="Van den Ackerveken G."/>
            <person name="Jones J.D."/>
            <person name="McDowell J.M."/>
            <person name="Beynon J."/>
            <person name="Tyler B.M."/>
        </authorList>
    </citation>
    <scope>NUCLEOTIDE SEQUENCE [LARGE SCALE GENOMIC DNA]</scope>
    <source>
        <strain evidence="2">Emoy2</strain>
    </source>
</reference>
<evidence type="ECO:0000313" key="2">
    <source>
        <dbReference type="Proteomes" id="UP000011713"/>
    </source>
</evidence>
<name>M4C210_HYAAE</name>
<evidence type="ECO:0000313" key="1">
    <source>
        <dbReference type="EnsemblProtists" id="HpaP813125"/>
    </source>
</evidence>
<keyword evidence="2" id="KW-1185">Reference proteome</keyword>
<dbReference type="EnsemblProtists" id="HpaT813125">
    <property type="protein sequence ID" value="HpaP813125"/>
    <property type="gene ID" value="HpaG813125"/>
</dbReference>
<dbReference type="AlphaFoldDB" id="M4C210"/>